<dbReference type="EMBL" id="BAAADV010000001">
    <property type="protein sequence ID" value="GAA0665164.1"/>
    <property type="molecule type" value="Genomic_DNA"/>
</dbReference>
<evidence type="ECO:0000259" key="3">
    <source>
        <dbReference type="Pfam" id="PF18204"/>
    </source>
</evidence>
<name>A0AAV3T758_9EURY</name>
<dbReference type="RefSeq" id="WP_343772556.1">
    <property type="nucleotide sequence ID" value="NZ_BAAADV010000001.1"/>
</dbReference>
<gene>
    <name evidence="4" type="ORF">GCM10009020_07720</name>
</gene>
<dbReference type="Pfam" id="PF18204">
    <property type="entry name" value="PGF-CTERM"/>
    <property type="match status" value="1"/>
</dbReference>
<dbReference type="AlphaFoldDB" id="A0AAV3T758"/>
<feature type="region of interest" description="Disordered" evidence="2">
    <location>
        <begin position="45"/>
        <end position="74"/>
    </location>
</feature>
<evidence type="ECO:0000256" key="2">
    <source>
        <dbReference type="SAM" id="MobiDB-lite"/>
    </source>
</evidence>
<comment type="caution">
    <text evidence="4">The sequence shown here is derived from an EMBL/GenBank/DDBJ whole genome shotgun (WGS) entry which is preliminary data.</text>
</comment>
<feature type="region of interest" description="Disordered" evidence="2">
    <location>
        <begin position="504"/>
        <end position="527"/>
    </location>
</feature>
<protein>
    <submittedName>
        <fullName evidence="4">Hvo_1808 family surface protein</fullName>
    </submittedName>
</protein>
<evidence type="ECO:0000313" key="4">
    <source>
        <dbReference type="EMBL" id="GAA0665164.1"/>
    </source>
</evidence>
<sequence>MRQFLAVGAALLFVLSGVAAPAAAAPASSVQPSGGVVHTVAPAQQADAAAPSTSLQQSAPIGDCAVSPPEDRADPDEDVLGWSEGYWYNESIAVNDSDGLNESELDALVARTQARVEAVRCLEFEEDVDVEIRTRSEFQNSSAFGNITESQRQFENVTYEALMLVGADEDAVEVQQENLGAGVGGYYDPVTDRLVVVTDDPEAVQFSEPVLAHELVHAVQDQQFNLTRFDARTLDDSNAENGLIEGDARYVETIYRNACEGNWSGTCRTVESGEGPSAGDLANLPLYLLSFQPYSDGPAFVEHLREGGNWSAVDRAYDRAPNTSQEVMYPDRYPNETTQNISAPNRTADRWEQLSVEGRPNYGIAGEPAVFMMFAAPTFKYEEPEFVRANEFLSGGQNSLDPYDYSAPPSDGWNGDRLTPYRNDDNETGYVWQLAWESPAEAEEFAGAYGELLRYYDADPVDGRADTYELSGEFEGAYSVQLNGSTVRIVHAPTVEELQQLDPDAAPEGESNLTDSDAHTDEQDPIPGFGAAASAAALIGAALLAVRRAVRN</sequence>
<proteinExistence type="predicted"/>
<dbReference type="Proteomes" id="UP001500420">
    <property type="component" value="Unassembled WGS sequence"/>
</dbReference>
<evidence type="ECO:0000313" key="5">
    <source>
        <dbReference type="Proteomes" id="UP001500420"/>
    </source>
</evidence>
<dbReference type="InterPro" id="IPR047792">
    <property type="entry name" value="Hvo_1808-like"/>
</dbReference>
<accession>A0AAV3T758</accession>
<keyword evidence="5" id="KW-1185">Reference proteome</keyword>
<organism evidence="4 5">
    <name type="scientific">Natronoarchaeum mannanilyticum</name>
    <dbReference type="NCBI Taxonomy" id="926360"/>
    <lineage>
        <taxon>Archaea</taxon>
        <taxon>Methanobacteriati</taxon>
        <taxon>Methanobacteriota</taxon>
        <taxon>Stenosarchaea group</taxon>
        <taxon>Halobacteria</taxon>
        <taxon>Halobacteriales</taxon>
        <taxon>Natronoarchaeaceae</taxon>
    </lineage>
</organism>
<reference evidence="4 5" key="1">
    <citation type="journal article" date="2019" name="Int. J. Syst. Evol. Microbiol.">
        <title>The Global Catalogue of Microorganisms (GCM) 10K type strain sequencing project: providing services to taxonomists for standard genome sequencing and annotation.</title>
        <authorList>
            <consortium name="The Broad Institute Genomics Platform"/>
            <consortium name="The Broad Institute Genome Sequencing Center for Infectious Disease"/>
            <person name="Wu L."/>
            <person name="Ma J."/>
        </authorList>
    </citation>
    <scope>NUCLEOTIDE SEQUENCE [LARGE SCALE GENOMIC DNA]</scope>
    <source>
        <strain evidence="4 5">JCM 16328</strain>
    </source>
</reference>
<dbReference type="InterPro" id="IPR026371">
    <property type="entry name" value="PGF_CTERM"/>
</dbReference>
<keyword evidence="1" id="KW-0732">Signal</keyword>
<evidence type="ECO:0000256" key="1">
    <source>
        <dbReference type="ARBA" id="ARBA00022729"/>
    </source>
</evidence>
<dbReference type="NCBIfam" id="NF038145">
    <property type="entry name" value="Hvo_1808_fam"/>
    <property type="match status" value="1"/>
</dbReference>
<feature type="domain" description="PGF-CTERM archaeal protein-sorting signal" evidence="3">
    <location>
        <begin position="526"/>
        <end position="548"/>
    </location>
</feature>